<dbReference type="InterPro" id="IPR029030">
    <property type="entry name" value="Caspase-like_dom_sf"/>
</dbReference>
<dbReference type="InterPro" id="IPR011600">
    <property type="entry name" value="Pept_C14_caspase"/>
</dbReference>
<dbReference type="PROSITE" id="PS50209">
    <property type="entry name" value="CARD"/>
    <property type="match status" value="1"/>
</dbReference>
<name>A0A8S3ZVZ8_9EUPU</name>
<feature type="domain" description="CARD" evidence="10">
    <location>
        <begin position="1"/>
        <end position="93"/>
    </location>
</feature>
<dbReference type="InterPro" id="IPR001315">
    <property type="entry name" value="CARD"/>
</dbReference>
<dbReference type="Gene3D" id="3.40.50.1460">
    <property type="match status" value="1"/>
</dbReference>
<keyword evidence="3" id="KW-0053">Apoptosis</keyword>
<dbReference type="GO" id="GO:0006508">
    <property type="term" value="P:proteolysis"/>
    <property type="evidence" value="ECO:0007669"/>
    <property type="project" value="UniProtKB-KW"/>
</dbReference>
<evidence type="ECO:0000256" key="4">
    <source>
        <dbReference type="ARBA" id="ARBA00022801"/>
    </source>
</evidence>
<dbReference type="SUPFAM" id="SSF52129">
    <property type="entry name" value="Caspase-like"/>
    <property type="match status" value="1"/>
</dbReference>
<evidence type="ECO:0000256" key="6">
    <source>
        <dbReference type="ARBA" id="ARBA00023145"/>
    </source>
</evidence>
<accession>A0A8S3ZVZ8</accession>
<dbReference type="SMART" id="SM00115">
    <property type="entry name" value="CASc"/>
    <property type="match status" value="1"/>
</dbReference>
<keyword evidence="12" id="KW-1185">Reference proteome</keyword>
<comment type="similarity">
    <text evidence="1 7">Belongs to the peptidase C14A family.</text>
</comment>
<dbReference type="CDD" id="cd01671">
    <property type="entry name" value="CARD"/>
    <property type="match status" value="1"/>
</dbReference>
<evidence type="ECO:0000313" key="12">
    <source>
        <dbReference type="Proteomes" id="UP000678393"/>
    </source>
</evidence>
<dbReference type="InterPro" id="IPR002398">
    <property type="entry name" value="Pept_C14"/>
</dbReference>
<gene>
    <name evidence="11" type="ORF">CUNI_LOCUS16644</name>
</gene>
<dbReference type="InterPro" id="IPR016129">
    <property type="entry name" value="Caspase_his_AS"/>
</dbReference>
<dbReference type="Pfam" id="PF00656">
    <property type="entry name" value="Peptidase_C14"/>
    <property type="match status" value="1"/>
</dbReference>
<dbReference type="Pfam" id="PF00619">
    <property type="entry name" value="CARD"/>
    <property type="match status" value="1"/>
</dbReference>
<organism evidence="11 12">
    <name type="scientific">Candidula unifasciata</name>
    <dbReference type="NCBI Taxonomy" id="100452"/>
    <lineage>
        <taxon>Eukaryota</taxon>
        <taxon>Metazoa</taxon>
        <taxon>Spiralia</taxon>
        <taxon>Lophotrochozoa</taxon>
        <taxon>Mollusca</taxon>
        <taxon>Gastropoda</taxon>
        <taxon>Heterobranchia</taxon>
        <taxon>Euthyneura</taxon>
        <taxon>Panpulmonata</taxon>
        <taxon>Eupulmonata</taxon>
        <taxon>Stylommatophora</taxon>
        <taxon>Helicina</taxon>
        <taxon>Helicoidea</taxon>
        <taxon>Geomitridae</taxon>
        <taxon>Candidula</taxon>
    </lineage>
</organism>
<evidence type="ECO:0000259" key="8">
    <source>
        <dbReference type="PROSITE" id="PS50207"/>
    </source>
</evidence>
<dbReference type="PANTHER" id="PTHR47901">
    <property type="entry name" value="CASPASE RECRUITMENT DOMAIN-CONTAINING PROTEIN 18"/>
    <property type="match status" value="1"/>
</dbReference>
<evidence type="ECO:0000256" key="1">
    <source>
        <dbReference type="ARBA" id="ARBA00010134"/>
    </source>
</evidence>
<reference evidence="11" key="1">
    <citation type="submission" date="2021-04" db="EMBL/GenBank/DDBJ databases">
        <authorList>
            <consortium name="Molecular Ecology Group"/>
        </authorList>
    </citation>
    <scope>NUCLEOTIDE SEQUENCE</scope>
</reference>
<dbReference type="GO" id="GO:0004197">
    <property type="term" value="F:cysteine-type endopeptidase activity"/>
    <property type="evidence" value="ECO:0007669"/>
    <property type="project" value="InterPro"/>
</dbReference>
<dbReference type="OrthoDB" id="6286214at2759"/>
<evidence type="ECO:0000256" key="2">
    <source>
        <dbReference type="ARBA" id="ARBA00022670"/>
    </source>
</evidence>
<dbReference type="SMART" id="SM00114">
    <property type="entry name" value="CARD"/>
    <property type="match status" value="1"/>
</dbReference>
<dbReference type="PROSITE" id="PS01122">
    <property type="entry name" value="CASPASE_CYS"/>
    <property type="match status" value="1"/>
</dbReference>
<keyword evidence="2" id="KW-0645">Protease</keyword>
<dbReference type="PROSITE" id="PS50208">
    <property type="entry name" value="CASPASE_P20"/>
    <property type="match status" value="1"/>
</dbReference>
<proteinExistence type="inferred from homology"/>
<evidence type="ECO:0000313" key="11">
    <source>
        <dbReference type="EMBL" id="CAG5131086.1"/>
    </source>
</evidence>
<dbReference type="Gene3D" id="1.10.533.10">
    <property type="entry name" value="Death Domain, Fas"/>
    <property type="match status" value="1"/>
</dbReference>
<evidence type="ECO:0000256" key="7">
    <source>
        <dbReference type="RuleBase" id="RU003971"/>
    </source>
</evidence>
<evidence type="ECO:0000259" key="10">
    <source>
        <dbReference type="PROSITE" id="PS50209"/>
    </source>
</evidence>
<dbReference type="GO" id="GO:0042981">
    <property type="term" value="P:regulation of apoptotic process"/>
    <property type="evidence" value="ECO:0007669"/>
    <property type="project" value="InterPro"/>
</dbReference>
<dbReference type="PROSITE" id="PS01121">
    <property type="entry name" value="CASPASE_HIS"/>
    <property type="match status" value="1"/>
</dbReference>
<dbReference type="PROSITE" id="PS50207">
    <property type="entry name" value="CASPASE_P10"/>
    <property type="match status" value="1"/>
</dbReference>
<dbReference type="EMBL" id="CAJHNH020004447">
    <property type="protein sequence ID" value="CAG5131086.1"/>
    <property type="molecule type" value="Genomic_DNA"/>
</dbReference>
<sequence>MEQRHRDIIRTNYCLLAEQIKTSVSDVCACLYQSRIISERMRENILETNGTSRQKAEALLDLIVKRGHAAFEMLYTAILESELYEAADILNPIRAPHRNLGTAMSQTSDLDAPPSREEEIAAALSMNVTPPIREEDVAAEADVLPMNETPPYREENTAVHAGVLMANELPAQSASSSSISSSSAIDNIPKSWPGLGFVKKEEIKVQIVQPDSPMYEEYLKSLTPQGQRFYYTLQHKVRGRVLIVNNETFKTNHGTKKENEKVIYCSDREGSSYDKDNLEVLFTQLGFLVQTVNNQTKEDMEKIFKEECEKNHREYDCFILIILTHGHKGIVFGSDGYSVIKANNELEHHNYIRVKDIKNMFCSIKSLRGKPKLFFIQACRGDAYDKGVDDSTTGASLESGDTDMDIQLENANDTISELEEMEESDGPHDKLPTAADYLMALSTVSDYVSWRNPNHGSWFVQAIVYTFWKNAHLYDLNRLLTMANDYVSQAETAEGMKQVAEKKDTLRKSFCFFPGLHPGLPSSPLN</sequence>
<evidence type="ECO:0000259" key="9">
    <source>
        <dbReference type="PROSITE" id="PS50208"/>
    </source>
</evidence>
<evidence type="ECO:0000256" key="5">
    <source>
        <dbReference type="ARBA" id="ARBA00022807"/>
    </source>
</evidence>
<dbReference type="SUPFAM" id="SSF47986">
    <property type="entry name" value="DEATH domain"/>
    <property type="match status" value="1"/>
</dbReference>
<feature type="domain" description="Caspase family p10" evidence="8">
    <location>
        <begin position="427"/>
        <end position="514"/>
    </location>
</feature>
<protein>
    <submittedName>
        <fullName evidence="11">Uncharacterized protein</fullName>
    </submittedName>
</protein>
<dbReference type="InterPro" id="IPR001309">
    <property type="entry name" value="Pept_C14_p20"/>
</dbReference>
<dbReference type="Proteomes" id="UP000678393">
    <property type="component" value="Unassembled WGS sequence"/>
</dbReference>
<dbReference type="PANTHER" id="PTHR47901:SF8">
    <property type="entry name" value="CASPASE-3"/>
    <property type="match status" value="1"/>
</dbReference>
<dbReference type="PRINTS" id="PR00376">
    <property type="entry name" value="IL1BCENZYME"/>
</dbReference>
<comment type="caution">
    <text evidence="11">The sequence shown here is derived from an EMBL/GenBank/DDBJ whole genome shotgun (WGS) entry which is preliminary data.</text>
</comment>
<dbReference type="InterPro" id="IPR033139">
    <property type="entry name" value="Caspase_cys_AS"/>
</dbReference>
<feature type="domain" description="Caspase family p20" evidence="9">
    <location>
        <begin position="237"/>
        <end position="383"/>
    </location>
</feature>
<dbReference type="InterPro" id="IPR011029">
    <property type="entry name" value="DEATH-like_dom_sf"/>
</dbReference>
<dbReference type="InterPro" id="IPR015917">
    <property type="entry name" value="Pept_C14A"/>
</dbReference>
<keyword evidence="6" id="KW-0865">Zymogen</keyword>
<dbReference type="GO" id="GO:0006915">
    <property type="term" value="P:apoptotic process"/>
    <property type="evidence" value="ECO:0007669"/>
    <property type="project" value="UniProtKB-KW"/>
</dbReference>
<keyword evidence="4" id="KW-0378">Hydrolase</keyword>
<dbReference type="CDD" id="cd00032">
    <property type="entry name" value="CASc"/>
    <property type="match status" value="1"/>
</dbReference>
<dbReference type="InterPro" id="IPR002138">
    <property type="entry name" value="Pept_C14_p10"/>
</dbReference>
<dbReference type="AlphaFoldDB" id="A0A8S3ZVZ8"/>
<evidence type="ECO:0000256" key="3">
    <source>
        <dbReference type="ARBA" id="ARBA00022703"/>
    </source>
</evidence>
<keyword evidence="5" id="KW-0788">Thiol protease</keyword>